<evidence type="ECO:0000256" key="4">
    <source>
        <dbReference type="RuleBase" id="RU003718"/>
    </source>
</evidence>
<gene>
    <name evidence="7" type="primary">GLT3</name>
    <name evidence="7" type="ORF">QJS10_CPB18g01822</name>
</gene>
<dbReference type="Gene3D" id="3.40.50.2000">
    <property type="entry name" value="Glycogen Phosphorylase B"/>
    <property type="match status" value="2"/>
</dbReference>
<dbReference type="AlphaFoldDB" id="A0AAV9CNV3"/>
<sequence length="479" mass="52818">MKRVILFPFMAQGHLIPFMQLAHLISHRKGYTVTIVNTPSNIDTLRSLLPSTSTTIHLSSLPFNPSDHNLPPNSESTHTLPSPLHILTLLRSSESLRPHFIRLLSDLSSSDGRPPLCIIADVFVAWTVEVARDLGIHHAVFTTCGGCGTAAYFSLWLHSPHLKTPDSSFGVPGFPDGFRLDRSQISGVLKASRGADDERSYSFRRYIRLSMESDAMLCNTVEEVEALGVKALRVVSGLPVWAVGPLLRGPKPVSSLNHDSRACMEWMDSRARGSVVYVSFGSQNRVTASQMRELALGLEMSGRDFVWVVRAPVGFDPEEEFRAEEWLPEGFEERMKNRGVVVRGWAPQVEILSHASVGAFLSHCGWNSVLESLSNGVPVIGWPMGADQYYNAKVMVEELGVCVELKRGLEGEIDGGDVARVVGVVMDGGEMKRRAVEVGVKMRAAMGGGEGGERRGSSLEAFDDFFDKVEAFYNRIFHY</sequence>
<evidence type="ECO:0000256" key="3">
    <source>
        <dbReference type="ARBA" id="ARBA00022679"/>
    </source>
</evidence>
<dbReference type="Proteomes" id="UP001180020">
    <property type="component" value="Unassembled WGS sequence"/>
</dbReference>
<feature type="domain" description="Glycosyltransferase N-terminal" evidence="6">
    <location>
        <begin position="4"/>
        <end position="135"/>
    </location>
</feature>
<evidence type="ECO:0000313" key="7">
    <source>
        <dbReference type="EMBL" id="KAK1290721.1"/>
    </source>
</evidence>
<dbReference type="PROSITE" id="PS00375">
    <property type="entry name" value="UDPGT"/>
    <property type="match status" value="1"/>
</dbReference>
<comment type="similarity">
    <text evidence="1 4">Belongs to the UDP-glycosyltransferase family.</text>
</comment>
<comment type="caution">
    <text evidence="7">The sequence shown here is derived from an EMBL/GenBank/DDBJ whole genome shotgun (WGS) entry which is preliminary data.</text>
</comment>
<dbReference type="EC" id="2.4.1.-" evidence="5"/>
<accession>A0AAV9CNV3</accession>
<evidence type="ECO:0000256" key="2">
    <source>
        <dbReference type="ARBA" id="ARBA00022676"/>
    </source>
</evidence>
<dbReference type="PANTHER" id="PTHR48047">
    <property type="entry name" value="GLYCOSYLTRANSFERASE"/>
    <property type="match status" value="1"/>
</dbReference>
<dbReference type="EMBL" id="JAUJYO010000018">
    <property type="protein sequence ID" value="KAK1290721.1"/>
    <property type="molecule type" value="Genomic_DNA"/>
</dbReference>
<dbReference type="FunFam" id="3.40.50.2000:FF:000064">
    <property type="entry name" value="Glycosyltransferase"/>
    <property type="match status" value="1"/>
</dbReference>
<evidence type="ECO:0000313" key="8">
    <source>
        <dbReference type="Proteomes" id="UP001180020"/>
    </source>
</evidence>
<protein>
    <recommendedName>
        <fullName evidence="5">Glycosyltransferase</fullName>
        <ecNumber evidence="5">2.4.1.-</ecNumber>
    </recommendedName>
</protein>
<proteinExistence type="inferred from homology"/>
<dbReference type="Pfam" id="PF26168">
    <property type="entry name" value="Glyco_transf_N"/>
    <property type="match status" value="1"/>
</dbReference>
<reference evidence="7" key="2">
    <citation type="submission" date="2023-06" db="EMBL/GenBank/DDBJ databases">
        <authorList>
            <person name="Ma L."/>
            <person name="Liu K.-W."/>
            <person name="Li Z."/>
            <person name="Hsiao Y.-Y."/>
            <person name="Qi Y."/>
            <person name="Fu T."/>
            <person name="Tang G."/>
            <person name="Zhang D."/>
            <person name="Sun W.-H."/>
            <person name="Liu D.-K."/>
            <person name="Li Y."/>
            <person name="Chen G.-Z."/>
            <person name="Liu X.-D."/>
            <person name="Liao X.-Y."/>
            <person name="Jiang Y.-T."/>
            <person name="Yu X."/>
            <person name="Hao Y."/>
            <person name="Huang J."/>
            <person name="Zhao X.-W."/>
            <person name="Ke S."/>
            <person name="Chen Y.-Y."/>
            <person name="Wu W.-L."/>
            <person name="Hsu J.-L."/>
            <person name="Lin Y.-F."/>
            <person name="Huang M.-D."/>
            <person name="Li C.-Y."/>
            <person name="Huang L."/>
            <person name="Wang Z.-W."/>
            <person name="Zhao X."/>
            <person name="Zhong W.-Y."/>
            <person name="Peng D.-H."/>
            <person name="Ahmad S."/>
            <person name="Lan S."/>
            <person name="Zhang J.-S."/>
            <person name="Tsai W.-C."/>
            <person name="Van De Peer Y."/>
            <person name="Liu Z.-J."/>
        </authorList>
    </citation>
    <scope>NUCLEOTIDE SEQUENCE</scope>
    <source>
        <strain evidence="7">CP</strain>
        <tissue evidence="7">Leaves</tissue>
    </source>
</reference>
<evidence type="ECO:0000256" key="5">
    <source>
        <dbReference type="RuleBase" id="RU362057"/>
    </source>
</evidence>
<dbReference type="GO" id="GO:0035251">
    <property type="term" value="F:UDP-glucosyltransferase activity"/>
    <property type="evidence" value="ECO:0007669"/>
    <property type="project" value="TreeGrafter"/>
</dbReference>
<dbReference type="InterPro" id="IPR002213">
    <property type="entry name" value="UDP_glucos_trans"/>
</dbReference>
<keyword evidence="3 4" id="KW-0808">Transferase</keyword>
<reference evidence="7" key="1">
    <citation type="journal article" date="2023" name="Nat. Commun.">
        <title>Diploid and tetraploid genomes of Acorus and the evolution of monocots.</title>
        <authorList>
            <person name="Ma L."/>
            <person name="Liu K.W."/>
            <person name="Li Z."/>
            <person name="Hsiao Y.Y."/>
            <person name="Qi Y."/>
            <person name="Fu T."/>
            <person name="Tang G.D."/>
            <person name="Zhang D."/>
            <person name="Sun W.H."/>
            <person name="Liu D.K."/>
            <person name="Li Y."/>
            <person name="Chen G.Z."/>
            <person name="Liu X.D."/>
            <person name="Liao X.Y."/>
            <person name="Jiang Y.T."/>
            <person name="Yu X."/>
            <person name="Hao Y."/>
            <person name="Huang J."/>
            <person name="Zhao X.W."/>
            <person name="Ke S."/>
            <person name="Chen Y.Y."/>
            <person name="Wu W.L."/>
            <person name="Hsu J.L."/>
            <person name="Lin Y.F."/>
            <person name="Huang M.D."/>
            <person name="Li C.Y."/>
            <person name="Huang L."/>
            <person name="Wang Z.W."/>
            <person name="Zhao X."/>
            <person name="Zhong W.Y."/>
            <person name="Peng D.H."/>
            <person name="Ahmad S."/>
            <person name="Lan S."/>
            <person name="Zhang J.S."/>
            <person name="Tsai W.C."/>
            <person name="Van de Peer Y."/>
            <person name="Liu Z.J."/>
        </authorList>
    </citation>
    <scope>NUCLEOTIDE SEQUENCE</scope>
    <source>
        <strain evidence="7">CP</strain>
    </source>
</reference>
<evidence type="ECO:0000256" key="1">
    <source>
        <dbReference type="ARBA" id="ARBA00009995"/>
    </source>
</evidence>
<evidence type="ECO:0000259" key="6">
    <source>
        <dbReference type="Pfam" id="PF26168"/>
    </source>
</evidence>
<dbReference type="PANTHER" id="PTHR48047:SF107">
    <property type="entry name" value="UDP-GLYCOSYLTRANSFERASE 92A1-LIKE"/>
    <property type="match status" value="1"/>
</dbReference>
<dbReference type="SUPFAM" id="SSF53756">
    <property type="entry name" value="UDP-Glycosyltransferase/glycogen phosphorylase"/>
    <property type="match status" value="1"/>
</dbReference>
<dbReference type="InterPro" id="IPR058980">
    <property type="entry name" value="Glyco_transf_N"/>
</dbReference>
<dbReference type="InterPro" id="IPR035595">
    <property type="entry name" value="UDP_glycos_trans_CS"/>
</dbReference>
<name>A0AAV9CNV3_ACOCL</name>
<keyword evidence="2 4" id="KW-0328">Glycosyltransferase</keyword>
<organism evidence="7 8">
    <name type="scientific">Acorus calamus</name>
    <name type="common">Sweet flag</name>
    <dbReference type="NCBI Taxonomy" id="4465"/>
    <lineage>
        <taxon>Eukaryota</taxon>
        <taxon>Viridiplantae</taxon>
        <taxon>Streptophyta</taxon>
        <taxon>Embryophyta</taxon>
        <taxon>Tracheophyta</taxon>
        <taxon>Spermatophyta</taxon>
        <taxon>Magnoliopsida</taxon>
        <taxon>Liliopsida</taxon>
        <taxon>Acoraceae</taxon>
        <taxon>Acorus</taxon>
    </lineage>
</organism>
<dbReference type="FunFam" id="3.40.50.2000:FF:000103">
    <property type="entry name" value="Glycosyltransferase"/>
    <property type="match status" value="1"/>
</dbReference>
<dbReference type="Pfam" id="PF00201">
    <property type="entry name" value="UDPGT"/>
    <property type="match status" value="1"/>
</dbReference>
<dbReference type="CDD" id="cd03784">
    <property type="entry name" value="GT1_Gtf-like"/>
    <property type="match status" value="1"/>
</dbReference>
<keyword evidence="8" id="KW-1185">Reference proteome</keyword>